<proteinExistence type="predicted"/>
<gene>
    <name evidence="2" type="ORF">DY000_02009245</name>
</gene>
<feature type="region of interest" description="Disordered" evidence="1">
    <location>
        <begin position="112"/>
        <end position="131"/>
    </location>
</feature>
<comment type="caution">
    <text evidence="2">The sequence shown here is derived from an EMBL/GenBank/DDBJ whole genome shotgun (WGS) entry which is preliminary data.</text>
</comment>
<keyword evidence="3" id="KW-1185">Reference proteome</keyword>
<evidence type="ECO:0000313" key="3">
    <source>
        <dbReference type="Proteomes" id="UP000266723"/>
    </source>
</evidence>
<name>A0ABQ7CKB8_BRACR</name>
<sequence length="147" mass="17435">MYSLIDKLNPRAYHWYQSSSSIDLERLELARIQASFHQREVNRKLRREQMEVDQRLRDLKLNGGIRLRRIPIKLIYHKARFKKRKRRLMREKRDPSVTQKLEIPTNSLRLGVKSGNEETIPSEEDNSSGEACPSLYELGNVLRLSKF</sequence>
<accession>A0ABQ7CKB8</accession>
<dbReference type="Proteomes" id="UP000266723">
    <property type="component" value="Unassembled WGS sequence"/>
</dbReference>
<reference evidence="2 3" key="1">
    <citation type="journal article" date="2020" name="BMC Genomics">
        <title>Intraspecific diversification of the crop wild relative Brassica cretica Lam. using demographic model selection.</title>
        <authorList>
            <person name="Kioukis A."/>
            <person name="Michalopoulou V.A."/>
            <person name="Briers L."/>
            <person name="Pirintsos S."/>
            <person name="Studholme D.J."/>
            <person name="Pavlidis P."/>
            <person name="Sarris P.F."/>
        </authorList>
    </citation>
    <scope>NUCLEOTIDE SEQUENCE [LARGE SCALE GENOMIC DNA]</scope>
    <source>
        <strain evidence="3">cv. PFS-1207/04</strain>
    </source>
</reference>
<dbReference type="EMBL" id="QGKV02000832">
    <property type="protein sequence ID" value="KAF3552278.1"/>
    <property type="molecule type" value="Genomic_DNA"/>
</dbReference>
<organism evidence="2 3">
    <name type="scientific">Brassica cretica</name>
    <name type="common">Mustard</name>
    <dbReference type="NCBI Taxonomy" id="69181"/>
    <lineage>
        <taxon>Eukaryota</taxon>
        <taxon>Viridiplantae</taxon>
        <taxon>Streptophyta</taxon>
        <taxon>Embryophyta</taxon>
        <taxon>Tracheophyta</taxon>
        <taxon>Spermatophyta</taxon>
        <taxon>Magnoliopsida</taxon>
        <taxon>eudicotyledons</taxon>
        <taxon>Gunneridae</taxon>
        <taxon>Pentapetalae</taxon>
        <taxon>rosids</taxon>
        <taxon>malvids</taxon>
        <taxon>Brassicales</taxon>
        <taxon>Brassicaceae</taxon>
        <taxon>Brassiceae</taxon>
        <taxon>Brassica</taxon>
    </lineage>
</organism>
<protein>
    <submittedName>
        <fullName evidence="2">Uncharacterized protein</fullName>
    </submittedName>
</protein>
<evidence type="ECO:0000256" key="1">
    <source>
        <dbReference type="SAM" id="MobiDB-lite"/>
    </source>
</evidence>
<evidence type="ECO:0000313" key="2">
    <source>
        <dbReference type="EMBL" id="KAF3552278.1"/>
    </source>
</evidence>